<dbReference type="PROSITE" id="PS00854">
    <property type="entry name" value="PROTEASOME_BETA_1"/>
    <property type="match status" value="1"/>
</dbReference>
<dbReference type="PROSITE" id="PS51476">
    <property type="entry name" value="PROTEASOME_BETA_2"/>
    <property type="match status" value="1"/>
</dbReference>
<dbReference type="InterPro" id="IPR016050">
    <property type="entry name" value="Proteasome_bsu_CS"/>
</dbReference>
<accession>A0A4U0X4K8</accession>
<proteinExistence type="predicted"/>
<keyword evidence="4" id="KW-0539">Nucleus</keyword>
<dbReference type="STRING" id="331657.A0A4U0X4K8"/>
<feature type="compositionally biased region" description="Polar residues" evidence="5">
    <location>
        <begin position="79"/>
        <end position="101"/>
    </location>
</feature>
<evidence type="ECO:0000313" key="6">
    <source>
        <dbReference type="EMBL" id="TKA69953.1"/>
    </source>
</evidence>
<feature type="region of interest" description="Disordered" evidence="5">
    <location>
        <begin position="233"/>
        <end position="293"/>
    </location>
</feature>
<keyword evidence="2" id="KW-0963">Cytoplasm</keyword>
<dbReference type="Pfam" id="PF07818">
    <property type="entry name" value="HCNGP"/>
    <property type="match status" value="1"/>
</dbReference>
<keyword evidence="3" id="KW-0647">Proteasome</keyword>
<dbReference type="InterPro" id="IPR023333">
    <property type="entry name" value="Proteasome_suB-type"/>
</dbReference>
<dbReference type="GO" id="GO:0019774">
    <property type="term" value="C:proteasome core complex, beta-subunit complex"/>
    <property type="evidence" value="ECO:0007669"/>
    <property type="project" value="UniProtKB-ARBA"/>
</dbReference>
<dbReference type="GO" id="GO:0005737">
    <property type="term" value="C:cytoplasm"/>
    <property type="evidence" value="ECO:0007669"/>
    <property type="project" value="TreeGrafter"/>
</dbReference>
<dbReference type="AlphaFoldDB" id="A0A4U0X4K8"/>
<feature type="compositionally biased region" description="Basic and acidic residues" evidence="5">
    <location>
        <begin position="278"/>
        <end position="291"/>
    </location>
</feature>
<feature type="region of interest" description="Disordered" evidence="5">
    <location>
        <begin position="112"/>
        <end position="131"/>
    </location>
</feature>
<keyword evidence="7" id="KW-1185">Reference proteome</keyword>
<dbReference type="Pfam" id="PF00227">
    <property type="entry name" value="Proteasome"/>
    <property type="match status" value="1"/>
</dbReference>
<evidence type="ECO:0000256" key="4">
    <source>
        <dbReference type="ARBA" id="ARBA00023242"/>
    </source>
</evidence>
<reference evidence="6 7" key="1">
    <citation type="submission" date="2017-03" db="EMBL/GenBank/DDBJ databases">
        <title>Genomes of endolithic fungi from Antarctica.</title>
        <authorList>
            <person name="Coleine C."/>
            <person name="Masonjones S."/>
            <person name="Stajich J.E."/>
        </authorList>
    </citation>
    <scope>NUCLEOTIDE SEQUENCE [LARGE SCALE GENOMIC DNA]</scope>
    <source>
        <strain evidence="6 7">CCFEE 5187</strain>
    </source>
</reference>
<feature type="region of interest" description="Disordered" evidence="5">
    <location>
        <begin position="59"/>
        <end position="101"/>
    </location>
</feature>
<gene>
    <name evidence="6" type="ORF">B0A49_06337</name>
</gene>
<dbReference type="Proteomes" id="UP000308768">
    <property type="component" value="Unassembled WGS sequence"/>
</dbReference>
<feature type="region of interest" description="Disordered" evidence="5">
    <location>
        <begin position="1"/>
        <end position="21"/>
    </location>
</feature>
<evidence type="ECO:0008006" key="8">
    <source>
        <dbReference type="Google" id="ProtNLM"/>
    </source>
</evidence>
<dbReference type="PANTHER" id="PTHR32194:SF6">
    <property type="entry name" value="PROTEASOME SUBUNIT BETA"/>
    <property type="match status" value="1"/>
</dbReference>
<dbReference type="EMBL" id="NAJN01000684">
    <property type="protein sequence ID" value="TKA69953.1"/>
    <property type="molecule type" value="Genomic_DNA"/>
</dbReference>
<dbReference type="SUPFAM" id="SSF56235">
    <property type="entry name" value="N-terminal nucleophile aminohydrolases (Ntn hydrolases)"/>
    <property type="match status" value="1"/>
</dbReference>
<evidence type="ECO:0000256" key="3">
    <source>
        <dbReference type="ARBA" id="ARBA00022942"/>
    </source>
</evidence>
<evidence type="ECO:0000313" key="7">
    <source>
        <dbReference type="Proteomes" id="UP000308768"/>
    </source>
</evidence>
<dbReference type="GO" id="GO:0005634">
    <property type="term" value="C:nucleus"/>
    <property type="evidence" value="ECO:0007669"/>
    <property type="project" value="UniProtKB-SubCell"/>
</dbReference>
<name>A0A4U0X4K8_9PEZI</name>
<evidence type="ECO:0000256" key="1">
    <source>
        <dbReference type="ARBA" id="ARBA00004123"/>
    </source>
</evidence>
<dbReference type="InterPro" id="IPR001353">
    <property type="entry name" value="Proteasome_sua/b"/>
</dbReference>
<sequence length="526" mass="57251">MATLGLGDYGSSDEGEDIGEPIVVRTAASDRSSTAEPILEKAAGGSKVKYAQSAFESLPQSVRQDMHDDTSAIGPALDPQSSVRMANPYASGTASASQSPYTSERLLIRDLTMPPTPNFDIPQSPPGSPSAIVSSKFARFLELKKQGVHFNERLEKSSALQNPSLLQKMMKFAGVEEQDQFASTLPPSLAIPTSFPAWAYADELAKTQQAMTKKLEEDRVKVQREAIDFVPAAGSAASSRGATPGATGGRGVKGSAAERVMAGLNRDRSGSPAGPNERNFRDAERSAEKRRSPVVTGTSVIAVKFKDGVVIAADNLASYGSLARFTDVKRLRRFNDQVVVGFGGDVSDMQYLDRLLNSLDIRENYTSAEPETTLNAKNLHTYMSKVMYKRRSDFNPLWNHILVAGLNGEGKPFLASADLLGTTFSAPTLATGFGAHLAQPIMRRAVPDEKAVETFSREQALETVKECMKVLFYRDARSMDRYSIAVITKEGGVELKEDEKLENQSWAFAEGIRGKSIYAPRLFYLY</sequence>
<dbReference type="GO" id="GO:0051603">
    <property type="term" value="P:proteolysis involved in protein catabolic process"/>
    <property type="evidence" value="ECO:0007669"/>
    <property type="project" value="InterPro"/>
</dbReference>
<evidence type="ECO:0000256" key="5">
    <source>
        <dbReference type="SAM" id="MobiDB-lite"/>
    </source>
</evidence>
<dbReference type="InterPro" id="IPR012479">
    <property type="entry name" value="SAP30BP"/>
</dbReference>
<dbReference type="FunFam" id="3.60.20.10:FF:000014">
    <property type="entry name" value="Proteasome subunit beta type-7"/>
    <property type="match status" value="1"/>
</dbReference>
<dbReference type="PANTHER" id="PTHR32194">
    <property type="entry name" value="METALLOPROTEASE TLDD"/>
    <property type="match status" value="1"/>
</dbReference>
<comment type="subcellular location">
    <subcellularLocation>
        <location evidence="1">Nucleus</location>
    </subcellularLocation>
</comment>
<dbReference type="GO" id="GO:0006355">
    <property type="term" value="P:regulation of DNA-templated transcription"/>
    <property type="evidence" value="ECO:0007669"/>
    <property type="project" value="InterPro"/>
</dbReference>
<feature type="compositionally biased region" description="Low complexity" evidence="5">
    <location>
        <begin position="233"/>
        <end position="245"/>
    </location>
</feature>
<dbReference type="InterPro" id="IPR029055">
    <property type="entry name" value="Ntn_hydrolases_N"/>
</dbReference>
<evidence type="ECO:0000256" key="2">
    <source>
        <dbReference type="ARBA" id="ARBA00022490"/>
    </source>
</evidence>
<protein>
    <recommendedName>
        <fullName evidence="8">Proteasome subunit beta type-7</fullName>
    </recommendedName>
</protein>
<dbReference type="CDD" id="cd03760">
    <property type="entry name" value="proteasome_beta_type_4"/>
    <property type="match status" value="1"/>
</dbReference>
<dbReference type="OrthoDB" id="10248542at2759"/>
<comment type="caution">
    <text evidence="6">The sequence shown here is derived from an EMBL/GenBank/DDBJ whole genome shotgun (WGS) entry which is preliminary data.</text>
</comment>
<dbReference type="InterPro" id="IPR016295">
    <property type="entry name" value="Proteasome_beta4"/>
</dbReference>
<dbReference type="Gene3D" id="3.60.20.10">
    <property type="entry name" value="Glutamine Phosphoribosylpyrophosphate, subunit 1, domain 1"/>
    <property type="match status" value="1"/>
</dbReference>
<organism evidence="6 7">
    <name type="scientific">Cryomyces minteri</name>
    <dbReference type="NCBI Taxonomy" id="331657"/>
    <lineage>
        <taxon>Eukaryota</taxon>
        <taxon>Fungi</taxon>
        <taxon>Dikarya</taxon>
        <taxon>Ascomycota</taxon>
        <taxon>Pezizomycotina</taxon>
        <taxon>Dothideomycetes</taxon>
        <taxon>Dothideomycetes incertae sedis</taxon>
        <taxon>Cryomyces</taxon>
    </lineage>
</organism>